<dbReference type="OrthoDB" id="7631574at2"/>
<evidence type="ECO:0000313" key="3">
    <source>
        <dbReference type="EMBL" id="SOD90492.1"/>
    </source>
</evidence>
<dbReference type="PANTHER" id="PTHR44520">
    <property type="entry name" value="RESPONSE REGULATOR RCP1-RELATED"/>
    <property type="match status" value="1"/>
</dbReference>
<proteinExistence type="predicted"/>
<dbReference type="InterPro" id="IPR011006">
    <property type="entry name" value="CheY-like_superfamily"/>
</dbReference>
<dbReference type="SUPFAM" id="SSF52172">
    <property type="entry name" value="CheY-like"/>
    <property type="match status" value="1"/>
</dbReference>
<protein>
    <submittedName>
        <fullName evidence="3">CheY chemotaxis protein or a CheY-like REC (Receiver) domain</fullName>
    </submittedName>
</protein>
<dbReference type="Pfam" id="PF00072">
    <property type="entry name" value="Response_reg"/>
    <property type="match status" value="1"/>
</dbReference>
<dbReference type="EMBL" id="OCNH01000002">
    <property type="protein sequence ID" value="SOD90492.1"/>
    <property type="molecule type" value="Genomic_DNA"/>
</dbReference>
<dbReference type="AlphaFoldDB" id="A0A286G4T0"/>
<dbReference type="PROSITE" id="PS50110">
    <property type="entry name" value="RESPONSE_REGULATORY"/>
    <property type="match status" value="1"/>
</dbReference>
<dbReference type="GO" id="GO:0000160">
    <property type="term" value="P:phosphorelay signal transduction system"/>
    <property type="evidence" value="ECO:0007669"/>
    <property type="project" value="InterPro"/>
</dbReference>
<gene>
    <name evidence="3" type="ORF">SAMN06269250_3439</name>
</gene>
<evidence type="ECO:0000256" key="1">
    <source>
        <dbReference type="PROSITE-ProRule" id="PRU00169"/>
    </source>
</evidence>
<dbReference type="RefSeq" id="WP_097126965.1">
    <property type="nucleotide sequence ID" value="NZ_OCNH01000002.1"/>
</dbReference>
<evidence type="ECO:0000313" key="4">
    <source>
        <dbReference type="Proteomes" id="UP000219452"/>
    </source>
</evidence>
<keyword evidence="4" id="KW-1185">Reference proteome</keyword>
<feature type="domain" description="Response regulatory" evidence="2">
    <location>
        <begin position="5"/>
        <end position="128"/>
    </location>
</feature>
<dbReference type="InterPro" id="IPR052893">
    <property type="entry name" value="TCS_response_regulator"/>
</dbReference>
<keyword evidence="1" id="KW-0597">Phosphoprotein</keyword>
<dbReference type="SMART" id="SM00448">
    <property type="entry name" value="REC"/>
    <property type="match status" value="1"/>
</dbReference>
<name>A0A286G4T0_9BACT</name>
<evidence type="ECO:0000259" key="2">
    <source>
        <dbReference type="PROSITE" id="PS50110"/>
    </source>
</evidence>
<dbReference type="Proteomes" id="UP000219452">
    <property type="component" value="Unassembled WGS sequence"/>
</dbReference>
<dbReference type="InterPro" id="IPR001789">
    <property type="entry name" value="Sig_transdc_resp-reg_receiver"/>
</dbReference>
<accession>A0A286G4T0</accession>
<reference evidence="4" key="1">
    <citation type="submission" date="2017-09" db="EMBL/GenBank/DDBJ databases">
        <authorList>
            <person name="Varghese N."/>
            <person name="Submissions S."/>
        </authorList>
    </citation>
    <scope>NUCLEOTIDE SEQUENCE [LARGE SCALE GENOMIC DNA]</scope>
    <source>
        <strain evidence="4">DSM 29961</strain>
    </source>
</reference>
<organism evidence="3 4">
    <name type="scientific">Spirosoma fluviale</name>
    <dbReference type="NCBI Taxonomy" id="1597977"/>
    <lineage>
        <taxon>Bacteria</taxon>
        <taxon>Pseudomonadati</taxon>
        <taxon>Bacteroidota</taxon>
        <taxon>Cytophagia</taxon>
        <taxon>Cytophagales</taxon>
        <taxon>Cytophagaceae</taxon>
        <taxon>Spirosoma</taxon>
    </lineage>
</organism>
<dbReference type="Gene3D" id="3.40.50.2300">
    <property type="match status" value="1"/>
</dbReference>
<feature type="modified residue" description="4-aspartylphosphate" evidence="1">
    <location>
        <position position="60"/>
    </location>
</feature>
<sequence length="143" mass="16678">MRKKKILVVDDRDDQWTLIRAAMASSMPDTEAVWVRNPNQALDYLHAQSERQLPNLILLDLYLPGRDDGWQCLEAIKQSKVSHLLPIVIFSHSDLKEDVKGSYDLGCSSYLVKSSDPRQWLDYFTVLHNFWWQISTLPPKPFY</sequence>